<organism evidence="1 2">
    <name type="scientific">Bacillus cereus</name>
    <dbReference type="NCBI Taxonomy" id="1396"/>
    <lineage>
        <taxon>Bacteria</taxon>
        <taxon>Bacillati</taxon>
        <taxon>Bacillota</taxon>
        <taxon>Bacilli</taxon>
        <taxon>Bacillales</taxon>
        <taxon>Bacillaceae</taxon>
        <taxon>Bacillus</taxon>
        <taxon>Bacillus cereus group</taxon>
    </lineage>
</organism>
<dbReference type="AlphaFoldDB" id="A0A9X6XUK8"/>
<comment type="caution">
    <text evidence="1">The sequence shown here is derived from an EMBL/GenBank/DDBJ whole genome shotgun (WGS) entry which is preliminary data.</text>
</comment>
<feature type="non-terminal residue" evidence="1">
    <location>
        <position position="130"/>
    </location>
</feature>
<reference evidence="1 2" key="1">
    <citation type="submission" date="2017-09" db="EMBL/GenBank/DDBJ databases">
        <title>Large-scale bioinformatics analysis of Bacillus genomes uncovers conserved roles of natural products in bacterial physiology.</title>
        <authorList>
            <consortium name="Agbiome Team Llc"/>
            <person name="Bleich R.M."/>
            <person name="Grubbs K.J."/>
            <person name="Santa Maria K.C."/>
            <person name="Allen S.E."/>
            <person name="Farag S."/>
            <person name="Shank E.A."/>
            <person name="Bowers A."/>
        </authorList>
    </citation>
    <scope>NUCLEOTIDE SEQUENCE [LARGE SCALE GENOMIC DNA]</scope>
    <source>
        <strain evidence="1 2">AFS092789</strain>
    </source>
</reference>
<gene>
    <name evidence="1" type="ORF">CON36_37420</name>
</gene>
<accession>A0A9X6XUK8</accession>
<evidence type="ECO:0000313" key="2">
    <source>
        <dbReference type="Proteomes" id="UP000219922"/>
    </source>
</evidence>
<dbReference type="Proteomes" id="UP000219922">
    <property type="component" value="Unassembled WGS sequence"/>
</dbReference>
<protein>
    <submittedName>
        <fullName evidence="1">Uncharacterized protein</fullName>
    </submittedName>
</protein>
<dbReference type="RefSeq" id="WP_098517216.1">
    <property type="nucleotide sequence ID" value="NZ_NUJB01000041.1"/>
</dbReference>
<evidence type="ECO:0000313" key="1">
    <source>
        <dbReference type="EMBL" id="PDZ93769.1"/>
    </source>
</evidence>
<sequence length="130" mass="16047">MLTQIRGQYLQLNRKTAEKELEEMFREMFIQKYQFNLQFSIKIEEVIEILSTNIAIHIPYNNESVRKEWEQIWDSLMEDYYDKFDHEVYGFEIGFEELKYELPKILLEEITGLRFENIKREDEYINIEFI</sequence>
<dbReference type="EMBL" id="NVMX01000431">
    <property type="protein sequence ID" value="PDZ93769.1"/>
    <property type="molecule type" value="Genomic_DNA"/>
</dbReference>
<proteinExistence type="predicted"/>
<name>A0A9X6XUK8_BACCE</name>